<dbReference type="GO" id="GO:0016020">
    <property type="term" value="C:membrane"/>
    <property type="evidence" value="ECO:0007669"/>
    <property type="project" value="UniProtKB-SubCell"/>
</dbReference>
<protein>
    <submittedName>
        <fullName evidence="7">BA75_02436T0</fullName>
    </submittedName>
</protein>
<proteinExistence type="predicted"/>
<organism evidence="7 8">
    <name type="scientific">Komagataella pastoris</name>
    <name type="common">Yeast</name>
    <name type="synonym">Pichia pastoris</name>
    <dbReference type="NCBI Taxonomy" id="4922"/>
    <lineage>
        <taxon>Eukaryota</taxon>
        <taxon>Fungi</taxon>
        <taxon>Dikarya</taxon>
        <taxon>Ascomycota</taxon>
        <taxon>Saccharomycotina</taxon>
        <taxon>Pichiomycetes</taxon>
        <taxon>Pichiales</taxon>
        <taxon>Pichiaceae</taxon>
        <taxon>Komagataella</taxon>
    </lineage>
</organism>
<reference evidence="7 8" key="1">
    <citation type="submission" date="2016-02" db="EMBL/GenBank/DDBJ databases">
        <title>Comparative genomic and transcriptomic foundation for Pichia pastoris.</title>
        <authorList>
            <person name="Love K.R."/>
            <person name="Shah K.A."/>
            <person name="Whittaker C.A."/>
            <person name="Wu J."/>
            <person name="Bartlett M.C."/>
            <person name="Ma D."/>
            <person name="Leeson R.L."/>
            <person name="Priest M."/>
            <person name="Young S.K."/>
            <person name="Love J.C."/>
        </authorList>
    </citation>
    <scope>NUCLEOTIDE SEQUENCE [LARGE SCALE GENOMIC DNA]</scope>
    <source>
        <strain evidence="7 8">ATCC 28485</strain>
    </source>
</reference>
<dbReference type="PANTHER" id="PTHR15407:SF28">
    <property type="entry name" value="RIBITOL-5-PHOSPHATE TRANSFERASE FKTN"/>
    <property type="match status" value="1"/>
</dbReference>
<evidence type="ECO:0000313" key="8">
    <source>
        <dbReference type="Proteomes" id="UP000094565"/>
    </source>
</evidence>
<feature type="transmembrane region" description="Helical" evidence="5">
    <location>
        <begin position="73"/>
        <end position="93"/>
    </location>
</feature>
<evidence type="ECO:0000256" key="4">
    <source>
        <dbReference type="ARBA" id="ARBA00023136"/>
    </source>
</evidence>
<dbReference type="GO" id="GO:0009100">
    <property type="term" value="P:glycoprotein metabolic process"/>
    <property type="evidence" value="ECO:0007669"/>
    <property type="project" value="UniProtKB-ARBA"/>
</dbReference>
<feature type="domain" description="LicD/FKTN/FKRP nucleotidyltransferase" evidence="6">
    <location>
        <begin position="460"/>
        <end position="679"/>
    </location>
</feature>
<keyword evidence="4 5" id="KW-0472">Membrane</keyword>
<dbReference type="EMBL" id="CP014585">
    <property type="protein sequence ID" value="ANZ76167.1"/>
    <property type="molecule type" value="Genomic_DNA"/>
</dbReference>
<dbReference type="OrthoDB" id="444255at2759"/>
<evidence type="ECO:0000256" key="3">
    <source>
        <dbReference type="ARBA" id="ARBA00022989"/>
    </source>
</evidence>
<keyword evidence="2 5" id="KW-0812">Transmembrane</keyword>
<accession>A0A1B2JDT2</accession>
<sequence length="763" mass="89322">MSGSPFVFSPSNFDFSGLDHYRSSNKDHLALDVLDYDKNLYFSRNSPSLKSRIHFYRHKLTTRKQIGLLNGRLKLFVLALLVLITFSAIHIQIPFPLELLGHHVKYLPLREKIDPEEAHYLHRLDPSVSQFSFSNNDMMSEYNYDPRLPTAMILKLVLDHISLHNGTFDANFKVPFSWNFWVDLHSRLVPSDSWYNRFRLPSGRFETCDEFKKFFGITKHRYGTDLDSCVDIEFDAPKGYPKFKVLHAEDKALPYEARIIYGASYLYHEAQSPKRLIFLGLGKSTESLILPVEPSESSSMMQFTKEYAESFNNMPFVSCEELVKKVSLNLNLNTDHEQRKNELEIIEDTPRLVNHDNQGLNIDKNSFLWDLEKELELLKHRANQVNDVEGLDARILSTIQHEMRSMYDFSKYFHESKVSGKYLPSGEHYDWRFFNGFDLSQQENLAVLHRLGRAWLRFSRSAGLHTWIAHGTLLGWYWNGLILPWDQDLDVQMTVQSLYLLGRNFNGSLVTDVSIEDGDSAALGHYYIDVGSSFFVRDKLNGNNAIDARFIDTETGLYVDITALAFTDHLKLKLLTREKVELQKVMDPNVKEKLQWIKNKDPTATLQDITETDRKKVSDALEKQFHDFKFDNFVNKELFHCRNNHFYRYQEVGRLRSTMFEGVSALVPFEFESILRREYPKGLTLKHYSQHFWDPVIRLWVPEKKAKSKQIEFSLTKEITESHKKELVQIQRNETGITSDFAYSPFRIDPWLSRYRKRITKNQ</sequence>
<evidence type="ECO:0000259" key="6">
    <source>
        <dbReference type="Pfam" id="PF04991"/>
    </source>
</evidence>
<dbReference type="InterPro" id="IPR007074">
    <property type="entry name" value="LicD/FKTN/FKRP_NTP_transf"/>
</dbReference>
<keyword evidence="8" id="KW-1185">Reference proteome</keyword>
<keyword evidence="3 5" id="KW-1133">Transmembrane helix</keyword>
<dbReference type="PANTHER" id="PTHR15407">
    <property type="entry name" value="FUKUTIN-RELATED"/>
    <property type="match status" value="1"/>
</dbReference>
<dbReference type="InterPro" id="IPR009644">
    <property type="entry name" value="FKTN/MNN4/W02B3.4-1"/>
</dbReference>
<comment type="subcellular location">
    <subcellularLocation>
        <location evidence="1">Membrane</location>
        <topology evidence="1">Single-pass membrane protein</topology>
    </subcellularLocation>
</comment>
<gene>
    <name evidence="7" type="ORF">ATY40_BA7502436</name>
</gene>
<evidence type="ECO:0000256" key="2">
    <source>
        <dbReference type="ARBA" id="ARBA00022692"/>
    </source>
</evidence>
<evidence type="ECO:0000313" key="7">
    <source>
        <dbReference type="EMBL" id="ANZ76167.1"/>
    </source>
</evidence>
<name>A0A1B2JDT2_PICPA</name>
<evidence type="ECO:0000256" key="1">
    <source>
        <dbReference type="ARBA" id="ARBA00004167"/>
    </source>
</evidence>
<dbReference type="Pfam" id="PF04991">
    <property type="entry name" value="LicD"/>
    <property type="match status" value="1"/>
</dbReference>
<dbReference type="AlphaFoldDB" id="A0A1B2JDT2"/>
<dbReference type="Proteomes" id="UP000094565">
    <property type="component" value="Chromosome 2"/>
</dbReference>
<evidence type="ECO:0000256" key="5">
    <source>
        <dbReference type="SAM" id="Phobius"/>
    </source>
</evidence>